<dbReference type="SUPFAM" id="SSF53335">
    <property type="entry name" value="S-adenosyl-L-methionine-dependent methyltransferases"/>
    <property type="match status" value="1"/>
</dbReference>
<dbReference type="InterPro" id="IPR002877">
    <property type="entry name" value="RNA_MeTrfase_FtsJ_dom"/>
</dbReference>
<proteinExistence type="inferred from homology"/>
<dbReference type="OrthoDB" id="9790080at2"/>
<feature type="binding site" evidence="11">
    <location>
        <position position="147"/>
    </location>
    <ligand>
        <name>S-adenosyl-L-methionine</name>
        <dbReference type="ChEBI" id="CHEBI:59789"/>
    </ligand>
</feature>
<dbReference type="RefSeq" id="WP_090018561.1">
    <property type="nucleotide sequence ID" value="NZ_FNCE01000001.1"/>
</dbReference>
<evidence type="ECO:0000256" key="3">
    <source>
        <dbReference type="ARBA" id="ARBA00022679"/>
    </source>
</evidence>
<evidence type="ECO:0000256" key="10">
    <source>
        <dbReference type="ARBA" id="ARBA00048970"/>
    </source>
</evidence>
<comment type="catalytic activity">
    <reaction evidence="10 11">
        <text>uridine(2552) in 23S rRNA + S-adenosyl-L-methionine = 2'-O-methyluridine(2552) in 23S rRNA + S-adenosyl-L-homocysteine + H(+)</text>
        <dbReference type="Rhea" id="RHEA:42720"/>
        <dbReference type="Rhea" id="RHEA-COMP:10202"/>
        <dbReference type="Rhea" id="RHEA-COMP:10203"/>
        <dbReference type="ChEBI" id="CHEBI:15378"/>
        <dbReference type="ChEBI" id="CHEBI:57856"/>
        <dbReference type="ChEBI" id="CHEBI:59789"/>
        <dbReference type="ChEBI" id="CHEBI:65315"/>
        <dbReference type="ChEBI" id="CHEBI:74478"/>
        <dbReference type="EC" id="2.1.1.166"/>
    </reaction>
</comment>
<evidence type="ECO:0000313" key="16">
    <source>
        <dbReference type="Proteomes" id="UP000199415"/>
    </source>
</evidence>
<dbReference type="InterPro" id="IPR015507">
    <property type="entry name" value="rRNA-MeTfrase_E"/>
</dbReference>
<gene>
    <name evidence="11" type="primary">rlmE</name>
    <name evidence="11" type="synonym">ftsJ</name>
    <name evidence="11" type="synonym">rrmJ</name>
    <name evidence="15" type="ORF">SAMN05216241_101557</name>
</gene>
<protein>
    <recommendedName>
        <fullName evidence="7 11">Ribosomal RNA large subunit methyltransferase E</fullName>
        <ecNumber evidence="6 11">2.1.1.166</ecNumber>
    </recommendedName>
    <alternativeName>
        <fullName evidence="9 11">23S rRNA Um2552 methyltransferase</fullName>
    </alternativeName>
    <alternativeName>
        <fullName evidence="8 11">rRNA (uridine-2'-O-)-methyltransferase</fullName>
    </alternativeName>
</protein>
<evidence type="ECO:0000256" key="5">
    <source>
        <dbReference type="ARBA" id="ARBA00037569"/>
    </source>
</evidence>
<dbReference type="EMBL" id="FNCE01000001">
    <property type="protein sequence ID" value="SDF59256.1"/>
    <property type="molecule type" value="Genomic_DNA"/>
</dbReference>
<comment type="similarity">
    <text evidence="11">Belongs to the class I-like SAM-binding methyltransferase superfamily. RNA methyltransferase RlmE family.</text>
</comment>
<feature type="binding site" evidence="11">
    <location>
        <position position="123"/>
    </location>
    <ligand>
        <name>S-adenosyl-L-methionine</name>
        <dbReference type="ChEBI" id="CHEBI:59789"/>
    </ligand>
</feature>
<dbReference type="HAMAP" id="MF_01547">
    <property type="entry name" value="RNA_methyltr_E"/>
    <property type="match status" value="1"/>
</dbReference>
<evidence type="ECO:0000256" key="6">
    <source>
        <dbReference type="ARBA" id="ARBA00038861"/>
    </source>
</evidence>
<evidence type="ECO:0000256" key="4">
    <source>
        <dbReference type="ARBA" id="ARBA00022691"/>
    </source>
</evidence>
<evidence type="ECO:0000256" key="12">
    <source>
        <dbReference type="PIRSR" id="PIRSR005461-1"/>
    </source>
</evidence>
<feature type="binding site" evidence="11">
    <location>
        <position position="87"/>
    </location>
    <ligand>
        <name>S-adenosyl-L-methionine</name>
        <dbReference type="ChEBI" id="CHEBI:59789"/>
    </ligand>
</feature>
<dbReference type="EC" id="2.1.1.166" evidence="6 11"/>
<evidence type="ECO:0000256" key="2">
    <source>
        <dbReference type="ARBA" id="ARBA00022603"/>
    </source>
</evidence>
<keyword evidence="1 11" id="KW-0698">rRNA processing</keyword>
<keyword evidence="3 11" id="KW-0808">Transferase</keyword>
<dbReference type="Proteomes" id="UP000199415">
    <property type="component" value="Unassembled WGS sequence"/>
</dbReference>
<feature type="binding site" evidence="11">
    <location>
        <position position="89"/>
    </location>
    <ligand>
        <name>S-adenosyl-L-methionine</name>
        <dbReference type="ChEBI" id="CHEBI:59789"/>
    </ligand>
</feature>
<evidence type="ECO:0000256" key="7">
    <source>
        <dbReference type="ARBA" id="ARBA00041129"/>
    </source>
</evidence>
<evidence type="ECO:0000313" key="15">
    <source>
        <dbReference type="EMBL" id="SDF59256.1"/>
    </source>
</evidence>
<dbReference type="PANTHER" id="PTHR10920:SF18">
    <property type="entry name" value="RRNA METHYLTRANSFERASE 2, MITOCHONDRIAL"/>
    <property type="match status" value="1"/>
</dbReference>
<accession>A0A1G7MC88</accession>
<sequence>MSGNDRIRRQRRRTRQPHGGGERIRAKGGRTSGSRQWLERHLNDPYVAAAQREGYRARAAFKLLELDDKFGFLRRGGRVLDLGAAPGSWCQVARERVGGKGVVIGLDLLEVEPLAGATLIQGDVYDPEMPQRLREALGGAADVVLSDMAPNTTGHKRTDRLRVEAVAEAALDLAESVLAPGGAFVAKLYQTGGSDAVTDRLKHGFDRVRHMKPPASRGESPEVYVVATGFRPAASEDETPDPDTVR</sequence>
<dbReference type="InterPro" id="IPR050082">
    <property type="entry name" value="RNA_methyltr_RlmE"/>
</dbReference>
<keyword evidence="2 11" id="KW-0489">Methyltransferase</keyword>
<dbReference type="GO" id="GO:0005737">
    <property type="term" value="C:cytoplasm"/>
    <property type="evidence" value="ECO:0007669"/>
    <property type="project" value="UniProtKB-SubCell"/>
</dbReference>
<reference evidence="15 16" key="1">
    <citation type="submission" date="2016-10" db="EMBL/GenBank/DDBJ databases">
        <authorList>
            <person name="de Groot N.N."/>
        </authorList>
    </citation>
    <scope>NUCLEOTIDE SEQUENCE [LARGE SCALE GENOMIC DNA]</scope>
    <source>
        <strain evidence="15 16">DSM 25584</strain>
    </source>
</reference>
<evidence type="ECO:0000256" key="11">
    <source>
        <dbReference type="HAMAP-Rule" id="MF_01547"/>
    </source>
</evidence>
<feature type="region of interest" description="Disordered" evidence="13">
    <location>
        <begin position="1"/>
        <end position="34"/>
    </location>
</feature>
<keyword evidence="11" id="KW-0963">Cytoplasm</keyword>
<evidence type="ECO:0000256" key="9">
    <source>
        <dbReference type="ARBA" id="ARBA00042745"/>
    </source>
</evidence>
<dbReference type="PIRSF" id="PIRSF005461">
    <property type="entry name" value="23S_rRNA_mtase"/>
    <property type="match status" value="1"/>
</dbReference>
<dbReference type="AlphaFoldDB" id="A0A1G7MC88"/>
<dbReference type="GO" id="GO:0008650">
    <property type="term" value="F:rRNA (uridine-2'-O-)-methyltransferase activity"/>
    <property type="evidence" value="ECO:0007669"/>
    <property type="project" value="UniProtKB-UniRule"/>
</dbReference>
<evidence type="ECO:0000256" key="1">
    <source>
        <dbReference type="ARBA" id="ARBA00022552"/>
    </source>
</evidence>
<organism evidence="15 16">
    <name type="scientific">Limimonas halophila</name>
    <dbReference type="NCBI Taxonomy" id="1082479"/>
    <lineage>
        <taxon>Bacteria</taxon>
        <taxon>Pseudomonadati</taxon>
        <taxon>Pseudomonadota</taxon>
        <taxon>Alphaproteobacteria</taxon>
        <taxon>Rhodospirillales</taxon>
        <taxon>Rhodovibrionaceae</taxon>
        <taxon>Limimonas</taxon>
    </lineage>
</organism>
<evidence type="ECO:0000259" key="14">
    <source>
        <dbReference type="Pfam" id="PF01728"/>
    </source>
</evidence>
<comment type="function">
    <text evidence="5 11">Specifically methylates the uridine in position 2552 of 23S rRNA at the 2'-O position of the ribose in the fully assembled 50S ribosomal subunit.</text>
</comment>
<dbReference type="Gene3D" id="3.40.50.150">
    <property type="entry name" value="Vaccinia Virus protein VP39"/>
    <property type="match status" value="1"/>
</dbReference>
<comment type="subcellular location">
    <subcellularLocation>
        <location evidence="11">Cytoplasm</location>
    </subcellularLocation>
</comment>
<dbReference type="InterPro" id="IPR029063">
    <property type="entry name" value="SAM-dependent_MTases_sf"/>
</dbReference>
<name>A0A1G7MC88_9PROT</name>
<keyword evidence="16" id="KW-1185">Reference proteome</keyword>
<evidence type="ECO:0000256" key="8">
    <source>
        <dbReference type="ARBA" id="ARBA00041995"/>
    </source>
</evidence>
<feature type="domain" description="Ribosomal RNA methyltransferase FtsJ" evidence="14">
    <location>
        <begin position="55"/>
        <end position="230"/>
    </location>
</feature>
<dbReference type="PANTHER" id="PTHR10920">
    <property type="entry name" value="RIBOSOMAL RNA METHYLTRANSFERASE"/>
    <property type="match status" value="1"/>
</dbReference>
<dbReference type="STRING" id="1082479.SAMN05216241_101557"/>
<evidence type="ECO:0000256" key="13">
    <source>
        <dbReference type="SAM" id="MobiDB-lite"/>
    </source>
</evidence>
<dbReference type="Pfam" id="PF01728">
    <property type="entry name" value="FtsJ"/>
    <property type="match status" value="1"/>
</dbReference>
<keyword evidence="4 11" id="KW-0949">S-adenosyl-L-methionine</keyword>
<feature type="active site" description="Proton acceptor" evidence="11 12">
    <location>
        <position position="187"/>
    </location>
</feature>
<feature type="binding site" evidence="11">
    <location>
        <position position="107"/>
    </location>
    <ligand>
        <name>S-adenosyl-L-methionine</name>
        <dbReference type="ChEBI" id="CHEBI:59789"/>
    </ligand>
</feature>